<keyword evidence="6" id="KW-0175">Coiled coil</keyword>
<protein>
    <recommendedName>
        <fullName evidence="3">Cell wall synthesis protein Wag31</fullName>
    </recommendedName>
    <alternativeName>
        <fullName evidence="8">Antigen 84</fullName>
    </alternativeName>
</protein>
<proteinExistence type="inferred from homology"/>
<dbReference type="GO" id="GO:0051301">
    <property type="term" value="P:cell division"/>
    <property type="evidence" value="ECO:0007669"/>
    <property type="project" value="UniProtKB-KW"/>
</dbReference>
<dbReference type="STRING" id="1122192.SAMN02745673_01271"/>
<dbReference type="NCBIfam" id="TIGR03544">
    <property type="entry name" value="DivI1A_domain"/>
    <property type="match status" value="4"/>
</dbReference>
<comment type="similarity">
    <text evidence="2">Belongs to the DivIVA family.</text>
</comment>
<keyword evidence="7" id="KW-0131">Cell cycle</keyword>
<evidence type="ECO:0000256" key="1">
    <source>
        <dbReference type="ARBA" id="ARBA00004496"/>
    </source>
</evidence>
<reference evidence="9 10" key="1">
    <citation type="submission" date="2017-02" db="EMBL/GenBank/DDBJ databases">
        <authorList>
            <person name="Peterson S.W."/>
        </authorList>
    </citation>
    <scope>NUCLEOTIDE SEQUENCE [LARGE SCALE GENOMIC DNA]</scope>
    <source>
        <strain evidence="9 10">DSM 45154</strain>
    </source>
</reference>
<dbReference type="Gene3D" id="6.10.250.660">
    <property type="match status" value="4"/>
</dbReference>
<dbReference type="AlphaFoldDB" id="A0A1T4N404"/>
<evidence type="ECO:0000256" key="7">
    <source>
        <dbReference type="ARBA" id="ARBA00023306"/>
    </source>
</evidence>
<comment type="subcellular location">
    <subcellularLocation>
        <location evidence="1">Cytoplasm</location>
    </subcellularLocation>
</comment>
<evidence type="ECO:0000256" key="8">
    <source>
        <dbReference type="ARBA" id="ARBA00031737"/>
    </source>
</evidence>
<evidence type="ECO:0000256" key="3">
    <source>
        <dbReference type="ARBA" id="ARBA00018787"/>
    </source>
</evidence>
<evidence type="ECO:0000256" key="4">
    <source>
        <dbReference type="ARBA" id="ARBA00022490"/>
    </source>
</evidence>
<evidence type="ECO:0000256" key="5">
    <source>
        <dbReference type="ARBA" id="ARBA00022618"/>
    </source>
</evidence>
<accession>A0A1T4N404</accession>
<sequence>MPLTPEEVRDRRFPRTRLRPGYVPEDVGSLLERAAATLAAARGGPAAPDPVTARDVERWLFRVTRLTSGYDMHEVDGFLDAVVAELRSAEERAPEAFRRPDRRAPEAGLRPEDVRAKRFTTTWLRSGYDELEVDDFLDRVEMTFEALLAEHRDPRLLTAAEVRAARFSVVRMRPGYDADEVTAFLDVIAAELQRRGRG</sequence>
<dbReference type="InterPro" id="IPR019933">
    <property type="entry name" value="DivIVA_domain"/>
</dbReference>
<evidence type="ECO:0000313" key="9">
    <source>
        <dbReference type="EMBL" id="SJZ74090.1"/>
    </source>
</evidence>
<organism evidence="9 10">
    <name type="scientific">Marinactinospora thermotolerans DSM 45154</name>
    <dbReference type="NCBI Taxonomy" id="1122192"/>
    <lineage>
        <taxon>Bacteria</taxon>
        <taxon>Bacillati</taxon>
        <taxon>Actinomycetota</taxon>
        <taxon>Actinomycetes</taxon>
        <taxon>Streptosporangiales</taxon>
        <taxon>Nocardiopsidaceae</taxon>
        <taxon>Marinactinospora</taxon>
    </lineage>
</organism>
<evidence type="ECO:0000256" key="2">
    <source>
        <dbReference type="ARBA" id="ARBA00009008"/>
    </source>
</evidence>
<dbReference type="PANTHER" id="PTHR35794:SF2">
    <property type="entry name" value="CELL DIVISION PROTEIN DIVIVA"/>
    <property type="match status" value="1"/>
</dbReference>
<keyword evidence="5" id="KW-0132">Cell division</keyword>
<keyword evidence="4" id="KW-0963">Cytoplasm</keyword>
<dbReference type="PANTHER" id="PTHR35794">
    <property type="entry name" value="CELL DIVISION PROTEIN DIVIVA"/>
    <property type="match status" value="1"/>
</dbReference>
<name>A0A1T4N404_9ACTN</name>
<dbReference type="GO" id="GO:0005737">
    <property type="term" value="C:cytoplasm"/>
    <property type="evidence" value="ECO:0007669"/>
    <property type="project" value="UniProtKB-SubCell"/>
</dbReference>
<gene>
    <name evidence="9" type="ORF">SAMN02745673_01271</name>
</gene>
<dbReference type="InterPro" id="IPR007793">
    <property type="entry name" value="DivIVA_fam"/>
</dbReference>
<dbReference type="Proteomes" id="UP000190637">
    <property type="component" value="Unassembled WGS sequence"/>
</dbReference>
<dbReference type="EMBL" id="FUWS01000003">
    <property type="protein sequence ID" value="SJZ74090.1"/>
    <property type="molecule type" value="Genomic_DNA"/>
</dbReference>
<dbReference type="RefSeq" id="WP_078760674.1">
    <property type="nucleotide sequence ID" value="NZ_FUWS01000003.1"/>
</dbReference>
<keyword evidence="10" id="KW-1185">Reference proteome</keyword>
<evidence type="ECO:0000256" key="6">
    <source>
        <dbReference type="ARBA" id="ARBA00023054"/>
    </source>
</evidence>
<evidence type="ECO:0000313" key="10">
    <source>
        <dbReference type="Proteomes" id="UP000190637"/>
    </source>
</evidence>